<dbReference type="PANTHER" id="PTHR34584:SF1">
    <property type="entry name" value="NA(+)_H(+) ANTIPORTER SUBUNIT E1"/>
    <property type="match status" value="1"/>
</dbReference>
<proteinExistence type="inferred from homology"/>
<evidence type="ECO:0000256" key="5">
    <source>
        <dbReference type="ARBA" id="ARBA00022989"/>
    </source>
</evidence>
<organism evidence="8 9">
    <name type="scientific">Pseudonocardia petroleophila</name>
    <dbReference type="NCBI Taxonomy" id="37331"/>
    <lineage>
        <taxon>Bacteria</taxon>
        <taxon>Bacillati</taxon>
        <taxon>Actinomycetota</taxon>
        <taxon>Actinomycetes</taxon>
        <taxon>Pseudonocardiales</taxon>
        <taxon>Pseudonocardiaceae</taxon>
        <taxon>Pseudonocardia</taxon>
    </lineage>
</organism>
<keyword evidence="6 7" id="KW-0472">Membrane</keyword>
<dbReference type="Proteomes" id="UP000515728">
    <property type="component" value="Chromosome"/>
</dbReference>
<evidence type="ECO:0000256" key="3">
    <source>
        <dbReference type="ARBA" id="ARBA00022475"/>
    </source>
</evidence>
<evidence type="ECO:0000256" key="2">
    <source>
        <dbReference type="ARBA" id="ARBA00006228"/>
    </source>
</evidence>
<name>A0A7G7MI51_9PSEU</name>
<dbReference type="GO" id="GO:0008324">
    <property type="term" value="F:monoatomic cation transmembrane transporter activity"/>
    <property type="evidence" value="ECO:0007669"/>
    <property type="project" value="InterPro"/>
</dbReference>
<dbReference type="RefSeq" id="WP_185719241.1">
    <property type="nucleotide sequence ID" value="NZ_BAAAWI010000001.1"/>
</dbReference>
<keyword evidence="5 7" id="KW-1133">Transmembrane helix</keyword>
<reference evidence="8 9" key="1">
    <citation type="submission" date="2020-08" db="EMBL/GenBank/DDBJ databases">
        <authorList>
            <person name="Mo P."/>
        </authorList>
    </citation>
    <scope>NUCLEOTIDE SEQUENCE [LARGE SCALE GENOMIC DNA]</scope>
    <source>
        <strain evidence="8 9">CGMCC 4.1532</strain>
    </source>
</reference>
<sequence length="176" mass="19065">MNRALSVAWLTLVWVLLWGSFTLLTIVGGVVVGYVITGIWRPGAVEGRLPVRPLALLRLVGFLARDLVVSSAEVSRQTLRHGPRTLGAVLDLPLLSSSDRVVALVAGAYTLTPGTLVLQMDLRQSRWYIYVVGPRDAAGVETARRSALGIQRRVLAAFGTPEEHAAALELERACSR</sequence>
<dbReference type="KEGG" id="ppel:H6H00_31385"/>
<keyword evidence="3" id="KW-1003">Cell membrane</keyword>
<accession>A0A7G7MI51</accession>
<comment type="subcellular location">
    <subcellularLocation>
        <location evidence="1">Cell membrane</location>
        <topology evidence="1">Multi-pass membrane protein</topology>
    </subcellularLocation>
</comment>
<dbReference type="InterPro" id="IPR002758">
    <property type="entry name" value="Cation_antiport_E"/>
</dbReference>
<gene>
    <name evidence="8" type="ORF">H6H00_31385</name>
</gene>
<dbReference type="Pfam" id="PF01899">
    <property type="entry name" value="MNHE"/>
    <property type="match status" value="1"/>
</dbReference>
<comment type="similarity">
    <text evidence="2">Belongs to the CPA3 antiporters (TC 2.A.63) subunit E family.</text>
</comment>
<dbReference type="PANTHER" id="PTHR34584">
    <property type="entry name" value="NA(+)/H(+) ANTIPORTER SUBUNIT E1"/>
    <property type="match status" value="1"/>
</dbReference>
<protein>
    <submittedName>
        <fullName evidence="8">Na+/H+ antiporter subunit E</fullName>
    </submittedName>
</protein>
<evidence type="ECO:0000256" key="6">
    <source>
        <dbReference type="ARBA" id="ARBA00023136"/>
    </source>
</evidence>
<dbReference type="EMBL" id="CP060131">
    <property type="protein sequence ID" value="QNG52462.1"/>
    <property type="molecule type" value="Genomic_DNA"/>
</dbReference>
<dbReference type="GO" id="GO:0005886">
    <property type="term" value="C:plasma membrane"/>
    <property type="evidence" value="ECO:0007669"/>
    <property type="project" value="UniProtKB-SubCell"/>
</dbReference>
<evidence type="ECO:0000256" key="1">
    <source>
        <dbReference type="ARBA" id="ARBA00004651"/>
    </source>
</evidence>
<evidence type="ECO:0000313" key="9">
    <source>
        <dbReference type="Proteomes" id="UP000515728"/>
    </source>
</evidence>
<dbReference type="AlphaFoldDB" id="A0A7G7MI51"/>
<evidence type="ECO:0000313" key="8">
    <source>
        <dbReference type="EMBL" id="QNG52462.1"/>
    </source>
</evidence>
<feature type="transmembrane region" description="Helical" evidence="7">
    <location>
        <begin position="7"/>
        <end position="40"/>
    </location>
</feature>
<keyword evidence="9" id="KW-1185">Reference proteome</keyword>
<evidence type="ECO:0000256" key="4">
    <source>
        <dbReference type="ARBA" id="ARBA00022692"/>
    </source>
</evidence>
<keyword evidence="4 7" id="KW-0812">Transmembrane</keyword>
<evidence type="ECO:0000256" key="7">
    <source>
        <dbReference type="SAM" id="Phobius"/>
    </source>
</evidence>